<gene>
    <name evidence="3" type="ORF">SAMN06295955_101630</name>
</gene>
<sequence length="40" mass="4259">MAEQEMKTANETYAGFLSLLKTGTILTVIVAAFVVLLIAS</sequence>
<keyword evidence="1" id="KW-0472">Membrane</keyword>
<dbReference type="Pfam" id="PF07835">
    <property type="entry name" value="COX4_pro_2"/>
    <property type="match status" value="1"/>
</dbReference>
<protein>
    <recommendedName>
        <fullName evidence="2">Cytochrome c oxidase subunit IV bacterial aa3 type domain-containing protein</fullName>
    </recommendedName>
</protein>
<reference evidence="3 4" key="1">
    <citation type="submission" date="2017-06" db="EMBL/GenBank/DDBJ databases">
        <authorList>
            <person name="Kim H.J."/>
            <person name="Triplett B.A."/>
        </authorList>
    </citation>
    <scope>NUCLEOTIDE SEQUENCE [LARGE SCALE GENOMIC DNA]</scope>
    <source>
        <strain evidence="3 4">DS15</strain>
    </source>
</reference>
<dbReference type="Proteomes" id="UP000198339">
    <property type="component" value="Unassembled WGS sequence"/>
</dbReference>
<dbReference type="AlphaFoldDB" id="A0A239E8I1"/>
<dbReference type="SUPFAM" id="SSF81469">
    <property type="entry name" value="Bacterial aa3 type cytochrome c oxidase subunit IV"/>
    <property type="match status" value="1"/>
</dbReference>
<accession>A0A239E8I1</accession>
<feature type="transmembrane region" description="Helical" evidence="1">
    <location>
        <begin position="12"/>
        <end position="39"/>
    </location>
</feature>
<keyword evidence="1" id="KW-1133">Transmembrane helix</keyword>
<organism evidence="3 4">
    <name type="scientific">Sphingopyxis indica</name>
    <dbReference type="NCBI Taxonomy" id="436663"/>
    <lineage>
        <taxon>Bacteria</taxon>
        <taxon>Pseudomonadati</taxon>
        <taxon>Pseudomonadota</taxon>
        <taxon>Alphaproteobacteria</taxon>
        <taxon>Sphingomonadales</taxon>
        <taxon>Sphingomonadaceae</taxon>
        <taxon>Sphingopyxis</taxon>
    </lineage>
</organism>
<dbReference type="InterPro" id="IPR036596">
    <property type="entry name" value="Cyt-C_aa3_sf"/>
</dbReference>
<evidence type="ECO:0000256" key="1">
    <source>
        <dbReference type="SAM" id="Phobius"/>
    </source>
</evidence>
<name>A0A239E8I1_9SPHN</name>
<evidence type="ECO:0000259" key="2">
    <source>
        <dbReference type="Pfam" id="PF07835"/>
    </source>
</evidence>
<evidence type="ECO:0000313" key="4">
    <source>
        <dbReference type="Proteomes" id="UP000198339"/>
    </source>
</evidence>
<dbReference type="Gene3D" id="1.20.5.160">
    <property type="entry name" value="Bacterial aa3 type cytochrome c oxidase subunit IV"/>
    <property type="match status" value="1"/>
</dbReference>
<keyword evidence="4" id="KW-1185">Reference proteome</keyword>
<dbReference type="InterPro" id="IPR012422">
    <property type="entry name" value="Cyt_c_oxidase_su4_bac-aa3"/>
</dbReference>
<feature type="domain" description="Cytochrome c oxidase subunit IV bacterial aa3 type" evidence="2">
    <location>
        <begin position="11"/>
        <end position="36"/>
    </location>
</feature>
<evidence type="ECO:0000313" key="3">
    <source>
        <dbReference type="EMBL" id="SNS40323.1"/>
    </source>
</evidence>
<proteinExistence type="predicted"/>
<keyword evidence="1" id="KW-0812">Transmembrane</keyword>
<dbReference type="EMBL" id="FZPA01000001">
    <property type="protein sequence ID" value="SNS40323.1"/>
    <property type="molecule type" value="Genomic_DNA"/>
</dbReference>
<dbReference type="RefSeq" id="WP_089214485.1">
    <property type="nucleotide sequence ID" value="NZ_CP076394.1"/>
</dbReference>